<evidence type="ECO:0000313" key="1">
    <source>
        <dbReference type="EMBL" id="RKD89742.1"/>
    </source>
</evidence>
<evidence type="ECO:0000313" key="2">
    <source>
        <dbReference type="Proteomes" id="UP000283387"/>
    </source>
</evidence>
<dbReference type="EMBL" id="RAPN01000001">
    <property type="protein sequence ID" value="RKD89742.1"/>
    <property type="molecule type" value="Genomic_DNA"/>
</dbReference>
<sequence length="218" mass="24717">MSVEKIAVISVDVIDSSKFEESSYLPSLTQLEDPAQTYLRKAGDMLLTSRGDSFQVMLNDWQTSFLKAIYLKAFFKKQVATLKSSNRKKNLDVRLSLTVGWVKQLPEDIGKTMEEPFIISGRALDKMKSKGQNFIVTTNNDNINHELELECAFLDDILNGWTAAQAEVIYYLVQGLKQVEIASDLGLTQPSVSNRIQLAKWGLIERMNKRFVELMQSI</sequence>
<dbReference type="Proteomes" id="UP000283387">
    <property type="component" value="Unassembled WGS sequence"/>
</dbReference>
<dbReference type="OrthoDB" id="7064118at2"/>
<dbReference type="InterPro" id="IPR036388">
    <property type="entry name" value="WH-like_DNA-bd_sf"/>
</dbReference>
<comment type="caution">
    <text evidence="1">The sequence shown here is derived from an EMBL/GenBank/DDBJ whole genome shotgun (WGS) entry which is preliminary data.</text>
</comment>
<gene>
    <name evidence="1" type="ORF">BC643_0074</name>
</gene>
<dbReference type="AlphaFoldDB" id="A0A419W2N6"/>
<keyword evidence="2" id="KW-1185">Reference proteome</keyword>
<dbReference type="RefSeq" id="WP_147377089.1">
    <property type="nucleotide sequence ID" value="NZ_RAPN01000001.1"/>
</dbReference>
<name>A0A419W2N6_9BACT</name>
<accession>A0A419W2N6</accession>
<evidence type="ECO:0008006" key="3">
    <source>
        <dbReference type="Google" id="ProtNLM"/>
    </source>
</evidence>
<proteinExistence type="predicted"/>
<protein>
    <recommendedName>
        <fullName evidence="3">SatD family protein</fullName>
    </recommendedName>
</protein>
<reference evidence="1 2" key="1">
    <citation type="submission" date="2018-09" db="EMBL/GenBank/DDBJ databases">
        <title>Genomic Encyclopedia of Archaeal and Bacterial Type Strains, Phase II (KMG-II): from individual species to whole genera.</title>
        <authorList>
            <person name="Goeker M."/>
        </authorList>
    </citation>
    <scope>NUCLEOTIDE SEQUENCE [LARGE SCALE GENOMIC DNA]</scope>
    <source>
        <strain evidence="1 2">DSM 27148</strain>
    </source>
</reference>
<organism evidence="1 2">
    <name type="scientific">Mangrovibacterium diazotrophicum</name>
    <dbReference type="NCBI Taxonomy" id="1261403"/>
    <lineage>
        <taxon>Bacteria</taxon>
        <taxon>Pseudomonadati</taxon>
        <taxon>Bacteroidota</taxon>
        <taxon>Bacteroidia</taxon>
        <taxon>Marinilabiliales</taxon>
        <taxon>Prolixibacteraceae</taxon>
        <taxon>Mangrovibacterium</taxon>
    </lineage>
</organism>
<dbReference type="Gene3D" id="1.10.10.10">
    <property type="entry name" value="Winged helix-like DNA-binding domain superfamily/Winged helix DNA-binding domain"/>
    <property type="match status" value="1"/>
</dbReference>